<dbReference type="AlphaFoldDB" id="A0A8H6LXK6"/>
<dbReference type="Pfam" id="PF01039">
    <property type="entry name" value="Carboxyl_trans"/>
    <property type="match status" value="1"/>
</dbReference>
<feature type="domain" description="Acetyl-coenzyme A carboxylase carboxyl transferase subunit beta" evidence="2">
    <location>
        <begin position="53"/>
        <end position="208"/>
    </location>
</feature>
<dbReference type="GO" id="GO:0004658">
    <property type="term" value="F:propionyl-CoA carboxylase activity"/>
    <property type="evidence" value="ECO:0007669"/>
    <property type="project" value="TreeGrafter"/>
</dbReference>
<keyword evidence="4" id="KW-1185">Reference proteome</keyword>
<dbReference type="SUPFAM" id="SSF52096">
    <property type="entry name" value="ClpP/crotonase"/>
    <property type="match status" value="1"/>
</dbReference>
<feature type="compositionally biased region" description="Basic and acidic residues" evidence="1">
    <location>
        <begin position="7"/>
        <end position="25"/>
    </location>
</feature>
<dbReference type="InterPro" id="IPR051047">
    <property type="entry name" value="AccD/PCCB"/>
</dbReference>
<dbReference type="InterPro" id="IPR034733">
    <property type="entry name" value="AcCoA_carboxyl_beta"/>
</dbReference>
<comment type="caution">
    <text evidence="3">The sequence shown here is derived from an EMBL/GenBank/DDBJ whole genome shotgun (WGS) entry which is preliminary data.</text>
</comment>
<accession>A0A8H6LXK6</accession>
<dbReference type="PANTHER" id="PTHR43842:SF2">
    <property type="entry name" value="PROPIONYL-COA CARBOXYLASE BETA CHAIN, MITOCHONDRIAL"/>
    <property type="match status" value="1"/>
</dbReference>
<reference evidence="3 4" key="1">
    <citation type="submission" date="2020-07" db="EMBL/GenBank/DDBJ databases">
        <title>Comparative genomics of pyrophilous fungi reveals a link between fire events and developmental genes.</title>
        <authorList>
            <consortium name="DOE Joint Genome Institute"/>
            <person name="Steindorff A.S."/>
            <person name="Carver A."/>
            <person name="Calhoun S."/>
            <person name="Stillman K."/>
            <person name="Liu H."/>
            <person name="Lipzen A."/>
            <person name="Pangilinan J."/>
            <person name="Labutti K."/>
            <person name="Bruns T.D."/>
            <person name="Grigoriev I.V."/>
        </authorList>
    </citation>
    <scope>NUCLEOTIDE SEQUENCE [LARGE SCALE GENOMIC DNA]</scope>
    <source>
        <strain evidence="3 4">CBS 144469</strain>
    </source>
</reference>
<gene>
    <name evidence="3" type="ORF">DFP72DRAFT_62696</name>
</gene>
<name>A0A8H6LXK6_9AGAR</name>
<evidence type="ECO:0000259" key="2">
    <source>
        <dbReference type="Pfam" id="PF01039"/>
    </source>
</evidence>
<dbReference type="EMBL" id="JACGCI010000113">
    <property type="protein sequence ID" value="KAF6744846.1"/>
    <property type="molecule type" value="Genomic_DNA"/>
</dbReference>
<dbReference type="Proteomes" id="UP000521943">
    <property type="component" value="Unassembled WGS sequence"/>
</dbReference>
<organism evidence="3 4">
    <name type="scientific">Ephemerocybe angulata</name>
    <dbReference type="NCBI Taxonomy" id="980116"/>
    <lineage>
        <taxon>Eukaryota</taxon>
        <taxon>Fungi</taxon>
        <taxon>Dikarya</taxon>
        <taxon>Basidiomycota</taxon>
        <taxon>Agaricomycotina</taxon>
        <taxon>Agaricomycetes</taxon>
        <taxon>Agaricomycetidae</taxon>
        <taxon>Agaricales</taxon>
        <taxon>Agaricineae</taxon>
        <taxon>Psathyrellaceae</taxon>
        <taxon>Ephemerocybe</taxon>
    </lineage>
</organism>
<feature type="region of interest" description="Disordered" evidence="1">
    <location>
        <begin position="1"/>
        <end position="27"/>
    </location>
</feature>
<protein>
    <submittedName>
        <fullName evidence="3">ClpP/crotonase-like domain-containing protein</fullName>
    </submittedName>
</protein>
<evidence type="ECO:0000313" key="4">
    <source>
        <dbReference type="Proteomes" id="UP000521943"/>
    </source>
</evidence>
<evidence type="ECO:0000313" key="3">
    <source>
        <dbReference type="EMBL" id="KAF6744846.1"/>
    </source>
</evidence>
<dbReference type="Gene3D" id="3.90.226.10">
    <property type="entry name" value="2-enoyl-CoA Hydratase, Chain A, domain 1"/>
    <property type="match status" value="1"/>
</dbReference>
<sequence>MPSDADNEGKGRKGTDVVPVDDGKSWEGPLSQLRAQQALVRSPNLEDPGYARQKANKKLWVRERVALLLDKEIFNEVGSITGQPIYDKATGKLVSFVPANMVTGWGKLDGRKVFITADDFSVRGGHADGGIMNKPIYGEGLARRARVPLIRLLDGSSGGGSVATYLSMGATYIPGMNILSNSLDALSVIPVVSALLGPVVGLAAAKAAISPEYYEIGTSGRSAGQRLSGRPGVRLSTIVRASGFVRLALNPHPRLQNPVLLPLLILFR</sequence>
<proteinExistence type="predicted"/>
<dbReference type="PANTHER" id="PTHR43842">
    <property type="entry name" value="PROPIONYL-COA CARBOXYLASE BETA CHAIN"/>
    <property type="match status" value="1"/>
</dbReference>
<dbReference type="OrthoDB" id="439921at2759"/>
<dbReference type="InterPro" id="IPR029045">
    <property type="entry name" value="ClpP/crotonase-like_dom_sf"/>
</dbReference>
<evidence type="ECO:0000256" key="1">
    <source>
        <dbReference type="SAM" id="MobiDB-lite"/>
    </source>
</evidence>